<dbReference type="EMBL" id="FPBX01000027">
    <property type="protein sequence ID" value="SFU85766.1"/>
    <property type="molecule type" value="Genomic_DNA"/>
</dbReference>
<organism evidence="2 3">
    <name type="scientific">Paenacidovorax caeni</name>
    <dbReference type="NCBI Taxonomy" id="343013"/>
    <lineage>
        <taxon>Bacteria</taxon>
        <taxon>Pseudomonadati</taxon>
        <taxon>Pseudomonadota</taxon>
        <taxon>Betaproteobacteria</taxon>
        <taxon>Burkholderiales</taxon>
        <taxon>Comamonadaceae</taxon>
        <taxon>Paenacidovorax</taxon>
    </lineage>
</organism>
<proteinExistence type="predicted"/>
<protein>
    <submittedName>
        <fullName evidence="2">Uncharacterized protein</fullName>
    </submittedName>
</protein>
<evidence type="ECO:0000313" key="2">
    <source>
        <dbReference type="EMBL" id="SFU85766.1"/>
    </source>
</evidence>
<keyword evidence="3" id="KW-1185">Reference proteome</keyword>
<dbReference type="AlphaFoldDB" id="A0A1I7JKQ3"/>
<name>A0A1I7JKQ3_9BURK</name>
<keyword evidence="1" id="KW-0812">Transmembrane</keyword>
<keyword evidence="1" id="KW-1133">Transmembrane helix</keyword>
<feature type="transmembrane region" description="Helical" evidence="1">
    <location>
        <begin position="25"/>
        <end position="46"/>
    </location>
</feature>
<keyword evidence="1" id="KW-0472">Membrane</keyword>
<gene>
    <name evidence="2" type="ORF">SAMN04489707_102751</name>
</gene>
<evidence type="ECO:0000313" key="3">
    <source>
        <dbReference type="Proteomes" id="UP000183656"/>
    </source>
</evidence>
<dbReference type="RefSeq" id="WP_158447354.1">
    <property type="nucleotide sequence ID" value="NZ_CYIG01000022.1"/>
</dbReference>
<evidence type="ECO:0000256" key="1">
    <source>
        <dbReference type="SAM" id="Phobius"/>
    </source>
</evidence>
<sequence length="50" mass="5588">MKAPRHHFAPGTLQQMPTRTQRLRVTLGVALWFCAIAIGVVVSIMWRGAL</sequence>
<dbReference type="Proteomes" id="UP000183656">
    <property type="component" value="Unassembled WGS sequence"/>
</dbReference>
<dbReference type="STRING" id="343013.SAMN04489707_102751"/>
<reference evidence="2 3" key="1">
    <citation type="submission" date="2016-10" db="EMBL/GenBank/DDBJ databases">
        <authorList>
            <person name="de Groot N.N."/>
        </authorList>
    </citation>
    <scope>NUCLEOTIDE SEQUENCE [LARGE SCALE GENOMIC DNA]</scope>
    <source>
        <strain evidence="2 3">R-24608</strain>
    </source>
</reference>
<accession>A0A1I7JKQ3</accession>